<feature type="compositionally biased region" description="Basic and acidic residues" evidence="1">
    <location>
        <begin position="347"/>
        <end position="362"/>
    </location>
</feature>
<dbReference type="Gene3D" id="3.30.65.10">
    <property type="entry name" value="Bacterial Topoisomerase I, domain 1"/>
    <property type="match status" value="1"/>
</dbReference>
<keyword evidence="3" id="KW-0067">ATP-binding</keyword>
<dbReference type="AlphaFoldDB" id="A0A087BQL3"/>
<dbReference type="InterPro" id="IPR013498">
    <property type="entry name" value="Topo_IA_Znf"/>
</dbReference>
<protein>
    <submittedName>
        <fullName evidence="3">Superfamily II DNA helicase</fullName>
    </submittedName>
</protein>
<name>A0A087BQL3_9BIFI</name>
<dbReference type="SUPFAM" id="SSF57783">
    <property type="entry name" value="Zinc beta-ribbon"/>
    <property type="match status" value="1"/>
</dbReference>
<dbReference type="Pfam" id="PF08378">
    <property type="entry name" value="NERD"/>
    <property type="match status" value="1"/>
</dbReference>
<dbReference type="GO" id="GO:0005694">
    <property type="term" value="C:chromosome"/>
    <property type="evidence" value="ECO:0007669"/>
    <property type="project" value="InterPro"/>
</dbReference>
<dbReference type="EMBL" id="JGZD01000007">
    <property type="protein sequence ID" value="KFI73313.1"/>
    <property type="molecule type" value="Genomic_DNA"/>
</dbReference>
<dbReference type="GO" id="GO:0006265">
    <property type="term" value="P:DNA topological change"/>
    <property type="evidence" value="ECO:0007669"/>
    <property type="project" value="InterPro"/>
</dbReference>
<sequence length="436" mass="47898">MGLMDALRGTSVEGPIVVRDGDGAQQDLDALERLRGEAAGDVRDAIDRQIHLIEAGIDGEKRILFELTNSHVPMLILHDLNLKYDGLDAQIDFLVITACHQFVIECKNLFGDIEITSDGDFIRTVRYGRRFSREGIYSPITQNRRHLDLIRSLRRETKNALLKPLFDRSFADNYRSVVVLANPRTVLHARYARKEVRRQVIRADHLVDLIRRMDGEPDSVRSSGKEMRELADFFVQACVESPTDHVARFRRLVEAQANERTGTEQKDESDSSVSRIPVLDVSVASPAASDDASDDDGESDGASPHAPESAKDSSSVPPHPVHAVASAMMPASGTRDEDGPKNPESPEDSRDHGSPESLEVLRRSGSRGSSDDPASSDASSSAQGDAYQDAVVCPRCGAPMVRRRVKHGPNVGSEFYGCSRFPHCHAIVAIDAGQRT</sequence>
<dbReference type="GO" id="GO:0003916">
    <property type="term" value="F:DNA topoisomerase activity"/>
    <property type="evidence" value="ECO:0007669"/>
    <property type="project" value="InterPro"/>
</dbReference>
<comment type="caution">
    <text evidence="3">The sequence shown here is derived from an EMBL/GenBank/DDBJ whole genome shotgun (WGS) entry which is preliminary data.</text>
</comment>
<evidence type="ECO:0000259" key="2">
    <source>
        <dbReference type="PROSITE" id="PS50965"/>
    </source>
</evidence>
<keyword evidence="3" id="KW-0547">Nucleotide-binding</keyword>
<keyword evidence="3" id="KW-0378">Hydrolase</keyword>
<organism evidence="3 4">
    <name type="scientific">Bifidobacterium minimum</name>
    <dbReference type="NCBI Taxonomy" id="1693"/>
    <lineage>
        <taxon>Bacteria</taxon>
        <taxon>Bacillati</taxon>
        <taxon>Actinomycetota</taxon>
        <taxon>Actinomycetes</taxon>
        <taxon>Bifidobacteriales</taxon>
        <taxon>Bifidobacteriaceae</taxon>
        <taxon>Bifidobacterium</taxon>
    </lineage>
</organism>
<evidence type="ECO:0000256" key="1">
    <source>
        <dbReference type="SAM" id="MobiDB-lite"/>
    </source>
</evidence>
<dbReference type="GO" id="GO:0003677">
    <property type="term" value="F:DNA binding"/>
    <property type="evidence" value="ECO:0007669"/>
    <property type="project" value="InterPro"/>
</dbReference>
<evidence type="ECO:0000313" key="3">
    <source>
        <dbReference type="EMBL" id="KFI73313.1"/>
    </source>
</evidence>
<accession>A0A087BQL3</accession>
<gene>
    <name evidence="3" type="ORF">BMIN_1408</name>
</gene>
<evidence type="ECO:0000313" key="4">
    <source>
        <dbReference type="Proteomes" id="UP000029014"/>
    </source>
</evidence>
<keyword evidence="3" id="KW-0347">Helicase</keyword>
<feature type="region of interest" description="Disordered" evidence="1">
    <location>
        <begin position="258"/>
        <end position="277"/>
    </location>
</feature>
<dbReference type="eggNOG" id="COG0514">
    <property type="taxonomic scope" value="Bacteria"/>
</dbReference>
<dbReference type="InterPro" id="IPR011528">
    <property type="entry name" value="NERD"/>
</dbReference>
<dbReference type="RefSeq" id="WP_022861400.1">
    <property type="nucleotide sequence ID" value="NZ_JGZD01000007.1"/>
</dbReference>
<feature type="region of interest" description="Disordered" evidence="1">
    <location>
        <begin position="283"/>
        <end position="388"/>
    </location>
</feature>
<feature type="compositionally biased region" description="Low complexity" evidence="1">
    <location>
        <begin position="366"/>
        <end position="388"/>
    </location>
</feature>
<dbReference type="STRING" id="1693.BMIN_1408"/>
<proteinExistence type="predicted"/>
<dbReference type="Pfam" id="PF01396">
    <property type="entry name" value="Zn_ribbon_Top1"/>
    <property type="match status" value="1"/>
</dbReference>
<dbReference type="eggNOG" id="COG0551">
    <property type="taxonomic scope" value="Bacteria"/>
</dbReference>
<reference evidence="3 4" key="1">
    <citation type="submission" date="2014-03" db="EMBL/GenBank/DDBJ databases">
        <title>Genomics of Bifidobacteria.</title>
        <authorList>
            <person name="Ventura M."/>
            <person name="Milani C."/>
            <person name="Lugli G.A."/>
        </authorList>
    </citation>
    <scope>NUCLEOTIDE SEQUENCE [LARGE SCALE GENOMIC DNA]</scope>
    <source>
        <strain evidence="3 4">LMG 11592</strain>
    </source>
</reference>
<dbReference type="Proteomes" id="UP000029014">
    <property type="component" value="Unassembled WGS sequence"/>
</dbReference>
<dbReference type="PROSITE" id="PS50965">
    <property type="entry name" value="NERD"/>
    <property type="match status" value="1"/>
</dbReference>
<dbReference type="GO" id="GO:0004386">
    <property type="term" value="F:helicase activity"/>
    <property type="evidence" value="ECO:0007669"/>
    <property type="project" value="UniProtKB-KW"/>
</dbReference>
<feature type="domain" description="NERD" evidence="2">
    <location>
        <begin position="55"/>
        <end position="173"/>
    </location>
</feature>
<keyword evidence="4" id="KW-1185">Reference proteome</keyword>